<keyword evidence="3" id="KW-1185">Reference proteome</keyword>
<reference evidence="2 3" key="1">
    <citation type="submission" date="2024-01" db="EMBL/GenBank/DDBJ databases">
        <title>The complete chloroplast genome sequence of Lithospermum erythrorhizon: insights into the phylogenetic relationship among Boraginaceae species and the maternal lineages of purple gromwells.</title>
        <authorList>
            <person name="Okada T."/>
            <person name="Watanabe K."/>
        </authorList>
    </citation>
    <scope>NUCLEOTIDE SEQUENCE [LARGE SCALE GENOMIC DNA]</scope>
</reference>
<evidence type="ECO:0000313" key="3">
    <source>
        <dbReference type="Proteomes" id="UP001454036"/>
    </source>
</evidence>
<dbReference type="Proteomes" id="UP001454036">
    <property type="component" value="Unassembled WGS sequence"/>
</dbReference>
<protein>
    <recommendedName>
        <fullName evidence="4">Retrotransposon gag domain-containing protein</fullName>
    </recommendedName>
</protein>
<comment type="caution">
    <text evidence="2">The sequence shown here is derived from an EMBL/GenBank/DDBJ whole genome shotgun (WGS) entry which is preliminary data.</text>
</comment>
<evidence type="ECO:0008006" key="4">
    <source>
        <dbReference type="Google" id="ProtNLM"/>
    </source>
</evidence>
<organism evidence="2 3">
    <name type="scientific">Lithospermum erythrorhizon</name>
    <name type="common">Purple gromwell</name>
    <name type="synonym">Lithospermum officinale var. erythrorhizon</name>
    <dbReference type="NCBI Taxonomy" id="34254"/>
    <lineage>
        <taxon>Eukaryota</taxon>
        <taxon>Viridiplantae</taxon>
        <taxon>Streptophyta</taxon>
        <taxon>Embryophyta</taxon>
        <taxon>Tracheophyta</taxon>
        <taxon>Spermatophyta</taxon>
        <taxon>Magnoliopsida</taxon>
        <taxon>eudicotyledons</taxon>
        <taxon>Gunneridae</taxon>
        <taxon>Pentapetalae</taxon>
        <taxon>asterids</taxon>
        <taxon>lamiids</taxon>
        <taxon>Boraginales</taxon>
        <taxon>Boraginaceae</taxon>
        <taxon>Boraginoideae</taxon>
        <taxon>Lithospermeae</taxon>
        <taxon>Lithospermum</taxon>
    </lineage>
</organism>
<evidence type="ECO:0000313" key="2">
    <source>
        <dbReference type="EMBL" id="GAA0159999.1"/>
    </source>
</evidence>
<dbReference type="EMBL" id="BAABME010003748">
    <property type="protein sequence ID" value="GAA0159999.1"/>
    <property type="molecule type" value="Genomic_DNA"/>
</dbReference>
<dbReference type="PANTHER" id="PTHR34222:SF40">
    <property type="match status" value="1"/>
</dbReference>
<accession>A0AAV3Q8A0</accession>
<sequence>MDEDTSSNYVYFTKAKDIWDDCKTMHSDLENTSHVFEIKSQLKEIRQGNLSVTKYYSDLKKLWQEIDLYSLIDPLCTDCNAMYKKKIQKEGVYEFLTCLKNDLDEARSRVINRDPFATTKEAFFDIRREETRKRAMLQKISQTTEKSALMVNIPSTGDNNVAFIANKSRSSSESKGGSGGNRRSE</sequence>
<evidence type="ECO:0000256" key="1">
    <source>
        <dbReference type="SAM" id="MobiDB-lite"/>
    </source>
</evidence>
<gene>
    <name evidence="2" type="ORF">LIER_16655</name>
</gene>
<feature type="compositionally biased region" description="Low complexity" evidence="1">
    <location>
        <begin position="166"/>
        <end position="175"/>
    </location>
</feature>
<dbReference type="PANTHER" id="PTHR34222">
    <property type="entry name" value="GAG_PRE-INTEGRS DOMAIN-CONTAINING PROTEIN"/>
    <property type="match status" value="1"/>
</dbReference>
<feature type="compositionally biased region" description="Gly residues" evidence="1">
    <location>
        <begin position="176"/>
        <end position="185"/>
    </location>
</feature>
<name>A0AAV3Q8A0_LITER</name>
<proteinExistence type="predicted"/>
<dbReference type="AlphaFoldDB" id="A0AAV3Q8A0"/>
<feature type="region of interest" description="Disordered" evidence="1">
    <location>
        <begin position="164"/>
        <end position="185"/>
    </location>
</feature>